<dbReference type="Proteomes" id="UP000009080">
    <property type="component" value="Chromosome"/>
</dbReference>
<dbReference type="InterPro" id="IPR003431">
    <property type="entry name" value="B-propeller_Phytase"/>
</dbReference>
<evidence type="ECO:0000313" key="2">
    <source>
        <dbReference type="EMBL" id="ACR14220.1"/>
    </source>
</evidence>
<dbReference type="STRING" id="377629.TERTU_4617"/>
<sequence>MQLYPVVQADQRAGLSTTKVADIESIAVSAPWVVWSEDDEAELRLGQLQGDHFSDVATLPPLSHDLDVLCMAPVVDGTYDLFVSDGDGFFYHYWLDPHQRTTRLVRTFAVNPDIGPCTLSANSLVFNDPYLGVLAVERNPETVAVLHPAKSYEAALLELLTPVSQPVQTLAAPGQPWPSVHAARETQPVADTGDAADDPAILPGANTTWIAGTNKQRGLAIYDLDGQQLYFAERGRLNNVDALALPGGEYLLAASNRSDHSIDFFRAAPDRNHFAFVASLPITLDDPYGLCMARLHNGLRVWVSDSDHQVQEWRISSDYQGHIMRDWQFDGQVEGCVADTAKQQLYLGEEDRGIWRIDLADGSQTLMAAISATGLQADVEGLAIYHNGGDSLLVASSQGDDSYLVYRLSPWQQLAKFQITADLASGVDGASETDGLAVSSVATTSFPAGLLVVQDGRNRAPAQAQNFKLVDWREVTALLTQTGAD</sequence>
<reference evidence="2 3" key="1">
    <citation type="journal article" date="2009" name="PLoS ONE">
        <title>The complete genome of Teredinibacter turnerae T7901: an intracellular endosymbiont of marine wood-boring bivalves (shipworms).</title>
        <authorList>
            <person name="Yang J.C."/>
            <person name="Madupu R."/>
            <person name="Durkin A.S."/>
            <person name="Ekborg N.A."/>
            <person name="Pedamallu C.S."/>
            <person name="Hostetler J.B."/>
            <person name="Radune D."/>
            <person name="Toms B.S."/>
            <person name="Henrissat B."/>
            <person name="Coutinho P.M."/>
            <person name="Schwarz S."/>
            <person name="Field L."/>
            <person name="Trindade-Silva A.E."/>
            <person name="Soares C.A.G."/>
            <person name="Elshahawi S."/>
            <person name="Hanora A."/>
            <person name="Schmidt E.W."/>
            <person name="Haygood M.G."/>
            <person name="Posfai J."/>
            <person name="Benner J."/>
            <person name="Madinger C."/>
            <person name="Nove J."/>
            <person name="Anton B."/>
            <person name="Chaudhary K."/>
            <person name="Foster J."/>
            <person name="Holman A."/>
            <person name="Kumar S."/>
            <person name="Lessard P.A."/>
            <person name="Luyten Y.A."/>
            <person name="Slatko B."/>
            <person name="Wood N."/>
            <person name="Wu B."/>
            <person name="Teplitski M."/>
            <person name="Mougous J.D."/>
            <person name="Ward N."/>
            <person name="Eisen J.A."/>
            <person name="Badger J.H."/>
            <person name="Distel D.L."/>
        </authorList>
    </citation>
    <scope>NUCLEOTIDE SEQUENCE [LARGE SCALE GENOMIC DNA]</scope>
    <source>
        <strain evidence="3">ATCC 39867 / T7901</strain>
    </source>
</reference>
<dbReference type="SUPFAM" id="SSF50956">
    <property type="entry name" value="Thermostable phytase (3-phytase)"/>
    <property type="match status" value="1"/>
</dbReference>
<name>C5BJX3_TERTT</name>
<dbReference type="InterPro" id="IPR011042">
    <property type="entry name" value="6-blade_b-propeller_TolB-like"/>
</dbReference>
<organism evidence="2 3">
    <name type="scientific">Teredinibacter turnerae (strain ATCC 39867 / T7901)</name>
    <dbReference type="NCBI Taxonomy" id="377629"/>
    <lineage>
        <taxon>Bacteria</taxon>
        <taxon>Pseudomonadati</taxon>
        <taxon>Pseudomonadota</taxon>
        <taxon>Gammaproteobacteria</taxon>
        <taxon>Cellvibrionales</taxon>
        <taxon>Cellvibrionaceae</taxon>
        <taxon>Teredinibacter</taxon>
    </lineage>
</organism>
<dbReference type="GO" id="GO:0016158">
    <property type="term" value="F:inositol hexakisphosphate 3-phosphatase activity"/>
    <property type="evidence" value="ECO:0007669"/>
    <property type="project" value="UniProtKB-EC"/>
</dbReference>
<evidence type="ECO:0000313" key="3">
    <source>
        <dbReference type="Proteomes" id="UP000009080"/>
    </source>
</evidence>
<dbReference type="AlphaFoldDB" id="C5BJX3"/>
<evidence type="ECO:0000259" key="1">
    <source>
        <dbReference type="PROSITE" id="PS51662"/>
    </source>
</evidence>
<feature type="domain" description="BPP" evidence="1">
    <location>
        <begin position="170"/>
        <end position="479"/>
    </location>
</feature>
<dbReference type="eggNOG" id="COG4247">
    <property type="taxonomic scope" value="Bacteria"/>
</dbReference>
<dbReference type="EC" id="3.1.3.8" evidence="2"/>
<protein>
    <submittedName>
        <fullName evidence="2">Phytase domain protein</fullName>
        <ecNumber evidence="2">3.1.3.8</ecNumber>
    </submittedName>
</protein>
<keyword evidence="2" id="KW-0378">Hydrolase</keyword>
<dbReference type="EMBL" id="CP001614">
    <property type="protein sequence ID" value="ACR14220.1"/>
    <property type="molecule type" value="Genomic_DNA"/>
</dbReference>
<dbReference type="KEGG" id="ttu:TERTU_4617"/>
<accession>C5BJX3</accession>
<gene>
    <name evidence="2" type="ordered locus">TERTU_4617</name>
</gene>
<dbReference type="Pfam" id="PF02333">
    <property type="entry name" value="Phytase"/>
    <property type="match status" value="1"/>
</dbReference>
<dbReference type="HOGENOM" id="CLU_044211_0_0_6"/>
<keyword evidence="3" id="KW-1185">Reference proteome</keyword>
<dbReference type="PROSITE" id="PS51662">
    <property type="entry name" value="BP_PHYTASE"/>
    <property type="match status" value="1"/>
</dbReference>
<proteinExistence type="predicted"/>
<dbReference type="Gene3D" id="2.120.10.30">
    <property type="entry name" value="TolB, C-terminal domain"/>
    <property type="match status" value="1"/>
</dbReference>